<sequence length="212" mass="23613">MKINGKNAVKEYKTTNGYFTHTIIFKNGWFISIGGADIVNVNKRLTKLGSDMATKKVTEDLLNESYKTLKKLGIGHFVLKSPNGEVKAASYYSGYFKKFNFKLKSGEYAVIPNSPRSFKKGKNPSKIPEKSVISILAKDKYGVNRRNIMVYSVSNINKKTKIQIWATNDNGKYVGLSTSGLKDNVYFGSKKISKTLIPAISKKKYIGSVTLA</sequence>
<evidence type="ECO:0000313" key="2">
    <source>
        <dbReference type="Proteomes" id="UP000077066"/>
    </source>
</evidence>
<proteinExistence type="predicted"/>
<dbReference type="OrthoDB" id="81290at2157"/>
<dbReference type="Proteomes" id="UP000077066">
    <property type="component" value="Unassembled WGS sequence"/>
</dbReference>
<dbReference type="EMBL" id="LWMT01000142">
    <property type="protein sequence ID" value="KZX14566.1"/>
    <property type="molecule type" value="Genomic_DNA"/>
</dbReference>
<keyword evidence="2" id="KW-1185">Reference proteome</keyword>
<gene>
    <name evidence="1" type="ORF">MBFIL_08450</name>
</gene>
<evidence type="ECO:0000313" key="1">
    <source>
        <dbReference type="EMBL" id="KZX14566.1"/>
    </source>
</evidence>
<name>A0A166CJ52_9EURY</name>
<accession>A0A166CJ52</accession>
<comment type="caution">
    <text evidence="1">The sequence shown here is derived from an EMBL/GenBank/DDBJ whole genome shotgun (WGS) entry which is preliminary data.</text>
</comment>
<dbReference type="PATRIC" id="fig|55758.3.peg.952"/>
<dbReference type="AlphaFoldDB" id="A0A166CJ52"/>
<reference evidence="1 2" key="1">
    <citation type="submission" date="2016-04" db="EMBL/GenBank/DDBJ databases">
        <title>Genome sequence of Methanobrevibacter filiformis DSM 11501.</title>
        <authorList>
            <person name="Poehlein A."/>
            <person name="Seedorf H."/>
            <person name="Daniel R."/>
        </authorList>
    </citation>
    <scope>NUCLEOTIDE SEQUENCE [LARGE SCALE GENOMIC DNA]</scope>
    <source>
        <strain evidence="1 2">DSM 11501</strain>
    </source>
</reference>
<protein>
    <submittedName>
        <fullName evidence="1">Uncharacterized protein</fullName>
    </submittedName>
</protein>
<dbReference type="RefSeq" id="WP_066971832.1">
    <property type="nucleotide sequence ID" value="NZ_LWMT01000142.1"/>
</dbReference>
<organism evidence="1 2">
    <name type="scientific">Methanobrevibacter filiformis</name>
    <dbReference type="NCBI Taxonomy" id="55758"/>
    <lineage>
        <taxon>Archaea</taxon>
        <taxon>Methanobacteriati</taxon>
        <taxon>Methanobacteriota</taxon>
        <taxon>Methanomada group</taxon>
        <taxon>Methanobacteria</taxon>
        <taxon>Methanobacteriales</taxon>
        <taxon>Methanobacteriaceae</taxon>
        <taxon>Methanobrevibacter</taxon>
    </lineage>
</organism>